<dbReference type="KEGG" id="bvz:BRAD3257_1901"/>
<evidence type="ECO:0000313" key="1">
    <source>
        <dbReference type="EMBL" id="SPP93010.1"/>
    </source>
</evidence>
<dbReference type="AlphaFoldDB" id="A0A2U3PV29"/>
<evidence type="ECO:0000313" key="2">
    <source>
        <dbReference type="Proteomes" id="UP000246085"/>
    </source>
</evidence>
<sequence length="131" mass="14801">MPSIVRTFTSRINTHPVLAARAELESRIERRLYVALRSGRKFTGDLAVSFYQQFGISAKTLDGIHRQLKAKLASISELMKLRTAEIEVRFAAKLAISTFVDDVSSKEGHHSRPCRKEAEKEAEIKILTVLF</sequence>
<dbReference type="RefSeq" id="WP_122401500.1">
    <property type="nucleotide sequence ID" value="NZ_LS398110.1"/>
</dbReference>
<accession>A0A2U3PV29</accession>
<reference evidence="1 2" key="1">
    <citation type="submission" date="2018-03" db="EMBL/GenBank/DDBJ databases">
        <authorList>
            <person name="Gully D."/>
        </authorList>
    </citation>
    <scope>NUCLEOTIDE SEQUENCE [LARGE SCALE GENOMIC DNA]</scope>
    <source>
        <strain evidence="1">ORS3257</strain>
    </source>
</reference>
<gene>
    <name evidence="1" type="ORF">BRAD3257_1901</name>
</gene>
<dbReference type="EMBL" id="LS398110">
    <property type="protein sequence ID" value="SPP93010.1"/>
    <property type="molecule type" value="Genomic_DNA"/>
</dbReference>
<protein>
    <submittedName>
        <fullName evidence="1">Uncharacterized protein</fullName>
    </submittedName>
</protein>
<organism evidence="1 2">
    <name type="scientific">Bradyrhizobium vignae</name>
    <dbReference type="NCBI Taxonomy" id="1549949"/>
    <lineage>
        <taxon>Bacteria</taxon>
        <taxon>Pseudomonadati</taxon>
        <taxon>Pseudomonadota</taxon>
        <taxon>Alphaproteobacteria</taxon>
        <taxon>Hyphomicrobiales</taxon>
        <taxon>Nitrobacteraceae</taxon>
        <taxon>Bradyrhizobium</taxon>
    </lineage>
</organism>
<name>A0A2U3PV29_9BRAD</name>
<dbReference type="Proteomes" id="UP000246085">
    <property type="component" value="Chromosome BRAD3257"/>
</dbReference>
<proteinExistence type="predicted"/>